<accession>M9R9U8</accession>
<dbReference type="SMART" id="SM00797">
    <property type="entry name" value="AHS2"/>
    <property type="match status" value="1"/>
</dbReference>
<dbReference type="SUPFAM" id="SSF50891">
    <property type="entry name" value="Cyclophilin-like"/>
    <property type="match status" value="1"/>
</dbReference>
<dbReference type="NCBIfam" id="TIGR00724">
    <property type="entry name" value="urea_amlyse_rel"/>
    <property type="match status" value="1"/>
</dbReference>
<dbReference type="InterPro" id="IPR029000">
    <property type="entry name" value="Cyclophilin-like_dom_sf"/>
</dbReference>
<dbReference type="KEGG" id="oat:OAN307_c07800"/>
<organism evidence="5 6">
    <name type="scientific">Octadecabacter antarcticus 307</name>
    <dbReference type="NCBI Taxonomy" id="391626"/>
    <lineage>
        <taxon>Bacteria</taxon>
        <taxon>Pseudomonadati</taxon>
        <taxon>Pseudomonadota</taxon>
        <taxon>Alphaproteobacteria</taxon>
        <taxon>Rhodobacterales</taxon>
        <taxon>Roseobacteraceae</taxon>
        <taxon>Octadecabacter</taxon>
    </lineage>
</organism>
<sequence length="323" mass="34089">MALKINKPGLSTSVQDLGRPGYFHLGIPISGAMDRFALRAANLLVGNPEGAAGLEAVFMGPEIEFTEDAIVAVTGAEMPITIDGEAVEGWTSFTVKSGQTLAFGFLKTGARIYIAVSGGIATDPDLGSRSTYPIGALGGVDGRPIAQGDVIPSGQGIVGKAGLSVPTDLRRGPTNPAELRVLPGLYWNRLTEAAGNGFFEDTWIVAPEADRMGYRFKGGRPLEFVDREQPFGAGADPSNIVDGCYSYGSIQVPGGTEPIVLHRDAVSGGGYFTLGAIISADMDFIGQLQPNTPVRFVKVDMDEALAARTSRREALQKIRKDLT</sequence>
<dbReference type="AlphaFoldDB" id="M9R9U8"/>
<dbReference type="InterPro" id="IPR003778">
    <property type="entry name" value="CT_A_B"/>
</dbReference>
<dbReference type="EMBL" id="CP003740">
    <property type="protein sequence ID" value="AGI66505.1"/>
    <property type="molecule type" value="Genomic_DNA"/>
</dbReference>
<evidence type="ECO:0000256" key="3">
    <source>
        <dbReference type="ARBA" id="ARBA00022840"/>
    </source>
</evidence>
<dbReference type="GO" id="GO:0016787">
    <property type="term" value="F:hydrolase activity"/>
    <property type="evidence" value="ECO:0007669"/>
    <property type="project" value="UniProtKB-KW"/>
</dbReference>
<dbReference type="PANTHER" id="PTHR43309:SF3">
    <property type="entry name" value="5-OXOPROLINASE SUBUNIT C"/>
    <property type="match status" value="1"/>
</dbReference>
<evidence type="ECO:0000259" key="4">
    <source>
        <dbReference type="SMART" id="SM00797"/>
    </source>
</evidence>
<dbReference type="Pfam" id="PF02626">
    <property type="entry name" value="CT_A_B"/>
    <property type="match status" value="1"/>
</dbReference>
<dbReference type="OrthoDB" id="9768696at2"/>
<dbReference type="Gene3D" id="2.40.100.10">
    <property type="entry name" value="Cyclophilin-like"/>
    <property type="match status" value="1"/>
</dbReference>
<gene>
    <name evidence="5" type="ORF">OAN307_c07800</name>
</gene>
<dbReference type="PANTHER" id="PTHR43309">
    <property type="entry name" value="5-OXOPROLINASE SUBUNIT C"/>
    <property type="match status" value="1"/>
</dbReference>
<keyword evidence="2 5" id="KW-0378">Hydrolase</keyword>
<evidence type="ECO:0000256" key="1">
    <source>
        <dbReference type="ARBA" id="ARBA00022741"/>
    </source>
</evidence>
<dbReference type="InterPro" id="IPR052708">
    <property type="entry name" value="PxpC"/>
</dbReference>
<keyword evidence="6" id="KW-1185">Reference proteome</keyword>
<feature type="domain" description="Carboxyltransferase" evidence="4">
    <location>
        <begin position="24"/>
        <end position="315"/>
    </location>
</feature>
<keyword evidence="1" id="KW-0547">Nucleotide-binding</keyword>
<evidence type="ECO:0000313" key="6">
    <source>
        <dbReference type="Proteomes" id="UP000005307"/>
    </source>
</evidence>
<dbReference type="HOGENOM" id="CLU_028967_0_0_5"/>
<dbReference type="Proteomes" id="UP000005307">
    <property type="component" value="Chromosome"/>
</dbReference>
<dbReference type="eggNOG" id="COG1984">
    <property type="taxonomic scope" value="Bacteria"/>
</dbReference>
<reference evidence="5 6" key="1">
    <citation type="journal article" date="2013" name="PLoS ONE">
        <title>Poles Apart: Arctic and Antarctic Octadecabacter strains Share High Genome Plasticity and a New Type of Xanthorhodopsin.</title>
        <authorList>
            <person name="Vollmers J."/>
            <person name="Voget S."/>
            <person name="Dietrich S."/>
            <person name="Gollnow K."/>
            <person name="Smits M."/>
            <person name="Meyer K."/>
            <person name="Brinkhoff T."/>
            <person name="Simon M."/>
            <person name="Daniel R."/>
        </authorList>
    </citation>
    <scope>NUCLEOTIDE SEQUENCE [LARGE SCALE GENOMIC DNA]</scope>
    <source>
        <strain evidence="5 6">307</strain>
    </source>
</reference>
<evidence type="ECO:0000256" key="2">
    <source>
        <dbReference type="ARBA" id="ARBA00022801"/>
    </source>
</evidence>
<name>M9R9U8_9RHOB</name>
<keyword evidence="3" id="KW-0067">ATP-binding</keyword>
<dbReference type="STRING" id="391626.OAN307_c07800"/>
<protein>
    <submittedName>
        <fullName evidence="5">Putative allophanate hydrolase subunit 2</fullName>
    </submittedName>
</protein>
<proteinExistence type="predicted"/>
<evidence type="ECO:0000313" key="5">
    <source>
        <dbReference type="EMBL" id="AGI66505.1"/>
    </source>
</evidence>
<dbReference type="GO" id="GO:0005524">
    <property type="term" value="F:ATP binding"/>
    <property type="evidence" value="ECO:0007669"/>
    <property type="project" value="UniProtKB-KW"/>
</dbReference>
<dbReference type="RefSeq" id="WP_015498550.1">
    <property type="nucleotide sequence ID" value="NC_020911.1"/>
</dbReference>